<evidence type="ECO:0000313" key="5">
    <source>
        <dbReference type="EMBL" id="KAF0302872.1"/>
    </source>
</evidence>
<accession>A0A6A4WJM8</accession>
<dbReference type="SMART" id="SM00020">
    <property type="entry name" value="Tryp_SPc"/>
    <property type="match status" value="1"/>
</dbReference>
<dbReference type="GO" id="GO:0006508">
    <property type="term" value="P:proteolysis"/>
    <property type="evidence" value="ECO:0007669"/>
    <property type="project" value="InterPro"/>
</dbReference>
<keyword evidence="6" id="KW-1185">Reference proteome</keyword>
<feature type="chain" id="PRO_5025449049" evidence="3">
    <location>
        <begin position="19"/>
        <end position="308"/>
    </location>
</feature>
<comment type="caution">
    <text evidence="5">The sequence shown here is derived from an EMBL/GenBank/DDBJ whole genome shotgun (WGS) entry which is preliminary data.</text>
</comment>
<dbReference type="InterPro" id="IPR043504">
    <property type="entry name" value="Peptidase_S1_PA_chymotrypsin"/>
</dbReference>
<dbReference type="EMBL" id="VIIS01001003">
    <property type="protein sequence ID" value="KAF0302872.1"/>
    <property type="molecule type" value="Genomic_DNA"/>
</dbReference>
<organism evidence="5 6">
    <name type="scientific">Amphibalanus amphitrite</name>
    <name type="common">Striped barnacle</name>
    <name type="synonym">Balanus amphitrite</name>
    <dbReference type="NCBI Taxonomy" id="1232801"/>
    <lineage>
        <taxon>Eukaryota</taxon>
        <taxon>Metazoa</taxon>
        <taxon>Ecdysozoa</taxon>
        <taxon>Arthropoda</taxon>
        <taxon>Crustacea</taxon>
        <taxon>Multicrustacea</taxon>
        <taxon>Cirripedia</taxon>
        <taxon>Thoracica</taxon>
        <taxon>Thoracicalcarea</taxon>
        <taxon>Balanomorpha</taxon>
        <taxon>Balanoidea</taxon>
        <taxon>Balanidae</taxon>
        <taxon>Amphibalaninae</taxon>
        <taxon>Amphibalanus</taxon>
    </lineage>
</organism>
<dbReference type="InterPro" id="IPR001254">
    <property type="entry name" value="Trypsin_dom"/>
</dbReference>
<dbReference type="Pfam" id="PF00089">
    <property type="entry name" value="Trypsin"/>
    <property type="match status" value="1"/>
</dbReference>
<dbReference type="Gene3D" id="2.40.10.10">
    <property type="entry name" value="Trypsin-like serine proteases"/>
    <property type="match status" value="2"/>
</dbReference>
<evidence type="ECO:0000259" key="4">
    <source>
        <dbReference type="PROSITE" id="PS50240"/>
    </source>
</evidence>
<dbReference type="InterPro" id="IPR009003">
    <property type="entry name" value="Peptidase_S1_PA"/>
</dbReference>
<dbReference type="OrthoDB" id="7858018at2759"/>
<gene>
    <name evidence="5" type="primary">PPAF2_23</name>
    <name evidence="5" type="ORF">FJT64_002935</name>
</gene>
<name>A0A6A4WJM8_AMPAM</name>
<keyword evidence="3" id="KW-0732">Signal</keyword>
<protein>
    <submittedName>
        <fullName evidence="5">Phenoloxidase-activating factor 2</fullName>
    </submittedName>
</protein>
<evidence type="ECO:0000313" key="6">
    <source>
        <dbReference type="Proteomes" id="UP000440578"/>
    </source>
</evidence>
<reference evidence="5 6" key="1">
    <citation type="submission" date="2019-07" db="EMBL/GenBank/DDBJ databases">
        <title>Draft genome assembly of a fouling barnacle, Amphibalanus amphitrite (Darwin, 1854): The first reference genome for Thecostraca.</title>
        <authorList>
            <person name="Kim W."/>
        </authorList>
    </citation>
    <scope>NUCLEOTIDE SEQUENCE [LARGE SCALE GENOMIC DNA]</scope>
    <source>
        <strain evidence="5">SNU_AA5</strain>
        <tissue evidence="5">Soma without cirri and trophi</tissue>
    </source>
</reference>
<dbReference type="PANTHER" id="PTHR24256">
    <property type="entry name" value="TRYPTASE-RELATED"/>
    <property type="match status" value="1"/>
</dbReference>
<feature type="domain" description="Peptidase S1" evidence="4">
    <location>
        <begin position="51"/>
        <end position="301"/>
    </location>
</feature>
<dbReference type="Proteomes" id="UP000440578">
    <property type="component" value="Unassembled WGS sequence"/>
</dbReference>
<dbReference type="AlphaFoldDB" id="A0A6A4WJM8"/>
<evidence type="ECO:0000256" key="1">
    <source>
        <dbReference type="ARBA" id="ARBA00023157"/>
    </source>
</evidence>
<dbReference type="GO" id="GO:0004252">
    <property type="term" value="F:serine-type endopeptidase activity"/>
    <property type="evidence" value="ECO:0007669"/>
    <property type="project" value="InterPro"/>
</dbReference>
<keyword evidence="1" id="KW-1015">Disulfide bond</keyword>
<evidence type="ECO:0000256" key="3">
    <source>
        <dbReference type="SAM" id="SignalP"/>
    </source>
</evidence>
<feature type="signal peptide" evidence="3">
    <location>
        <begin position="1"/>
        <end position="18"/>
    </location>
</feature>
<comment type="similarity">
    <text evidence="2">Belongs to the peptidase S1 family. CLIP subfamily.</text>
</comment>
<dbReference type="SUPFAM" id="SSF50494">
    <property type="entry name" value="Trypsin-like serine proteases"/>
    <property type="match status" value="1"/>
</dbReference>
<dbReference type="InterPro" id="IPR051487">
    <property type="entry name" value="Ser/Thr_Proteases_Immune/Dev"/>
</dbReference>
<dbReference type="PROSITE" id="PS50240">
    <property type="entry name" value="TRYPSIN_DOM"/>
    <property type="match status" value="1"/>
</dbReference>
<sequence length="308" mass="33683">MSLSALAGPQLHVLLTLSELLTTVIVPPDARTCGVRHERGTCTRLVEPVELISSPTRSNRTAQAGEFPWLVSVRGAPPSRADSPQPLCTGLLVHQQAVLVHQQAVLVSAACHEAATNADQRMHVRLGEHNILSDVDAGRPAGLNDVGLLVLEHPARLGEDVNVICLPQWRRDTESPADLTADWEHTECVLHGWVDTTIDSTPVPLRETVLFLGRDACQTRMRELDRLGPLHTLHAGFACASAETGCWADGGSPLVCRLREDRSRWVLAGLRAWVRQFNDCDRVATYTNVAVFSDWIRDTIDAELSVAA</sequence>
<evidence type="ECO:0000256" key="2">
    <source>
        <dbReference type="ARBA" id="ARBA00024195"/>
    </source>
</evidence>
<proteinExistence type="inferred from homology"/>